<dbReference type="Proteomes" id="UP000050741">
    <property type="component" value="Unassembled WGS sequence"/>
</dbReference>
<keyword evidence="2" id="KW-1185">Reference proteome</keyword>
<evidence type="ECO:0000313" key="3">
    <source>
        <dbReference type="WBParaSite" id="GPLIN_000807900"/>
    </source>
</evidence>
<feature type="compositionally biased region" description="Acidic residues" evidence="1">
    <location>
        <begin position="58"/>
        <end position="119"/>
    </location>
</feature>
<feature type="region of interest" description="Disordered" evidence="1">
    <location>
        <begin position="26"/>
        <end position="168"/>
    </location>
</feature>
<reference evidence="2" key="1">
    <citation type="submission" date="2013-12" db="EMBL/GenBank/DDBJ databases">
        <authorList>
            <person name="Aslett M."/>
        </authorList>
    </citation>
    <scope>NUCLEOTIDE SEQUENCE [LARGE SCALE GENOMIC DNA]</scope>
    <source>
        <strain evidence="2">Lindley</strain>
    </source>
</reference>
<organism evidence="2 3">
    <name type="scientific">Globodera pallida</name>
    <name type="common">Potato cyst nematode worm</name>
    <name type="synonym">Heterodera pallida</name>
    <dbReference type="NCBI Taxonomy" id="36090"/>
    <lineage>
        <taxon>Eukaryota</taxon>
        <taxon>Metazoa</taxon>
        <taxon>Ecdysozoa</taxon>
        <taxon>Nematoda</taxon>
        <taxon>Chromadorea</taxon>
        <taxon>Rhabditida</taxon>
        <taxon>Tylenchina</taxon>
        <taxon>Tylenchomorpha</taxon>
        <taxon>Tylenchoidea</taxon>
        <taxon>Heteroderidae</taxon>
        <taxon>Heteroderinae</taxon>
        <taxon>Globodera</taxon>
    </lineage>
</organism>
<protein>
    <submittedName>
        <fullName evidence="3">Prothymosin alpha-like</fullName>
    </submittedName>
</protein>
<reference evidence="2" key="2">
    <citation type="submission" date="2014-05" db="EMBL/GenBank/DDBJ databases">
        <title>The genome and life-stage specific transcriptomes of Globodera pallida elucidate key aspects of plant parasitism by a cyst nematode.</title>
        <authorList>
            <person name="Cotton J.A."/>
            <person name="Lilley C.J."/>
            <person name="Jones L.M."/>
            <person name="Kikuchi T."/>
            <person name="Reid A.J."/>
            <person name="Thorpe P."/>
            <person name="Tsai I.J."/>
            <person name="Beasley H."/>
            <person name="Blok V."/>
            <person name="Cock P.J.A."/>
            <person name="Van den Akker S.E."/>
            <person name="Holroyd N."/>
            <person name="Hunt M."/>
            <person name="Mantelin S."/>
            <person name="Naghra H."/>
            <person name="Pain A."/>
            <person name="Palomares-Rius J.E."/>
            <person name="Zarowiecki M."/>
            <person name="Berriman M."/>
            <person name="Jones J.T."/>
            <person name="Urwin P.E."/>
        </authorList>
    </citation>
    <scope>NUCLEOTIDE SEQUENCE [LARGE SCALE GENOMIC DNA]</scope>
    <source>
        <strain evidence="2">Lindley</strain>
    </source>
</reference>
<name>A0A183C5D4_GLOPA</name>
<dbReference type="AlphaFoldDB" id="A0A183C5D4"/>
<sequence length="168" mass="19281">MIDADGRAWPDSPGALSLTAVVGAGECFGCGDEDDNEQRDKAMGDLGNGEQGGGKDKEEEDEDEDEDEDEEEGKEEEEEEDENEEEDKEEEEDENEEEDEEKEEDEDEEEDEEEKEDADNGAKRIKSPMNFEELQPMPLGPQKEHYLQRLKRSRCLKQVKKHPKKNKE</sequence>
<evidence type="ECO:0000313" key="2">
    <source>
        <dbReference type="Proteomes" id="UP000050741"/>
    </source>
</evidence>
<feature type="compositionally biased region" description="Basic residues" evidence="1">
    <location>
        <begin position="148"/>
        <end position="168"/>
    </location>
</feature>
<accession>A0A183C5D4</accession>
<evidence type="ECO:0000256" key="1">
    <source>
        <dbReference type="SAM" id="MobiDB-lite"/>
    </source>
</evidence>
<reference evidence="3" key="3">
    <citation type="submission" date="2016-06" db="UniProtKB">
        <authorList>
            <consortium name="WormBaseParasite"/>
        </authorList>
    </citation>
    <scope>IDENTIFICATION</scope>
</reference>
<dbReference type="WBParaSite" id="GPLIN_000807900">
    <property type="protein sequence ID" value="GPLIN_000807900"/>
    <property type="gene ID" value="GPLIN_000807900"/>
</dbReference>
<proteinExistence type="predicted"/>